<dbReference type="InterPro" id="IPR035906">
    <property type="entry name" value="MetI-like_sf"/>
</dbReference>
<proteinExistence type="inferred from homology"/>
<keyword evidence="8" id="KW-0547">Nucleotide-binding</keyword>
<dbReference type="GO" id="GO:0055085">
    <property type="term" value="P:transmembrane transport"/>
    <property type="evidence" value="ECO:0007669"/>
    <property type="project" value="InterPro"/>
</dbReference>
<dbReference type="Proteomes" id="UP000635245">
    <property type="component" value="Unassembled WGS sequence"/>
</dbReference>
<dbReference type="InterPro" id="IPR017871">
    <property type="entry name" value="ABC_transporter-like_CS"/>
</dbReference>
<keyword evidence="5" id="KW-1003">Cell membrane</keyword>
<evidence type="ECO:0000256" key="8">
    <source>
        <dbReference type="ARBA" id="ARBA00022741"/>
    </source>
</evidence>
<comment type="similarity">
    <text evidence="3">Belongs to the ABC transporter superfamily.</text>
</comment>
<evidence type="ECO:0000256" key="12">
    <source>
        <dbReference type="ARBA" id="ARBA00023136"/>
    </source>
</evidence>
<dbReference type="InterPro" id="IPR027417">
    <property type="entry name" value="P-loop_NTPase"/>
</dbReference>
<dbReference type="InterPro" id="IPR003439">
    <property type="entry name" value="ABC_transporter-like_ATP-bd"/>
</dbReference>
<dbReference type="InterPro" id="IPR000515">
    <property type="entry name" value="MetI-like"/>
</dbReference>
<dbReference type="GO" id="GO:0005524">
    <property type="term" value="F:ATP binding"/>
    <property type="evidence" value="ECO:0007669"/>
    <property type="project" value="UniProtKB-KW"/>
</dbReference>
<evidence type="ECO:0000259" key="15">
    <source>
        <dbReference type="PROSITE" id="PS50893"/>
    </source>
</evidence>
<dbReference type="CDD" id="cd03257">
    <property type="entry name" value="ABC_NikE_OppD_transporters"/>
    <property type="match status" value="1"/>
</dbReference>
<accession>A0A934V4F8</accession>
<feature type="transmembrane region" description="Helical" evidence="13">
    <location>
        <begin position="91"/>
        <end position="115"/>
    </location>
</feature>
<keyword evidence="11 13" id="KW-1133">Transmembrane helix</keyword>
<dbReference type="GO" id="GO:0016887">
    <property type="term" value="F:ATP hydrolysis activity"/>
    <property type="evidence" value="ECO:0007669"/>
    <property type="project" value="InterPro"/>
</dbReference>
<feature type="domain" description="ABC transmembrane type-1" evidence="16">
    <location>
        <begin position="87"/>
        <end position="276"/>
    </location>
</feature>
<keyword evidence="7 13" id="KW-0812">Transmembrane</keyword>
<evidence type="ECO:0000256" key="9">
    <source>
        <dbReference type="ARBA" id="ARBA00022840"/>
    </source>
</evidence>
<evidence type="ECO:0000256" key="4">
    <source>
        <dbReference type="ARBA" id="ARBA00022448"/>
    </source>
</evidence>
<gene>
    <name evidence="17" type="ORF">JHE00_04305</name>
</gene>
<evidence type="ECO:0000256" key="10">
    <source>
        <dbReference type="ARBA" id="ARBA00022967"/>
    </source>
</evidence>
<organism evidence="17 18">
    <name type="scientific">Prauserella cavernicola</name>
    <dbReference type="NCBI Taxonomy" id="2800127"/>
    <lineage>
        <taxon>Bacteria</taxon>
        <taxon>Bacillati</taxon>
        <taxon>Actinomycetota</taxon>
        <taxon>Actinomycetes</taxon>
        <taxon>Pseudonocardiales</taxon>
        <taxon>Pseudonocardiaceae</taxon>
        <taxon>Prauserella</taxon>
    </lineage>
</organism>
<dbReference type="InterPro" id="IPR050388">
    <property type="entry name" value="ABC_Ni/Peptide_Import"/>
</dbReference>
<comment type="similarity">
    <text evidence="13">Belongs to the binding-protein-dependent transport system permease family.</text>
</comment>
<keyword evidence="6" id="KW-0997">Cell inner membrane</keyword>
<dbReference type="SMART" id="SM00382">
    <property type="entry name" value="AAA"/>
    <property type="match status" value="1"/>
</dbReference>
<evidence type="ECO:0000256" key="2">
    <source>
        <dbReference type="ARBA" id="ARBA00004202"/>
    </source>
</evidence>
<keyword evidence="12 13" id="KW-0472">Membrane</keyword>
<feature type="compositionally biased region" description="Low complexity" evidence="14">
    <location>
        <begin position="289"/>
        <end position="300"/>
    </location>
</feature>
<evidence type="ECO:0000313" key="18">
    <source>
        <dbReference type="Proteomes" id="UP000635245"/>
    </source>
</evidence>
<name>A0A934V4F8_9PSEU</name>
<comment type="caution">
    <text evidence="17">The sequence shown here is derived from an EMBL/GenBank/DDBJ whole genome shotgun (WGS) entry which is preliminary data.</text>
</comment>
<dbReference type="SUPFAM" id="SSF161098">
    <property type="entry name" value="MetI-like"/>
    <property type="match status" value="1"/>
</dbReference>
<dbReference type="PROSITE" id="PS00211">
    <property type="entry name" value="ABC_TRANSPORTER_1"/>
    <property type="match status" value="1"/>
</dbReference>
<dbReference type="EMBL" id="JAENJH010000001">
    <property type="protein sequence ID" value="MBK1783538.1"/>
    <property type="molecule type" value="Genomic_DNA"/>
</dbReference>
<feature type="transmembrane region" description="Helical" evidence="13">
    <location>
        <begin position="208"/>
        <end position="233"/>
    </location>
</feature>
<dbReference type="Gene3D" id="3.40.50.300">
    <property type="entry name" value="P-loop containing nucleotide triphosphate hydrolases"/>
    <property type="match status" value="1"/>
</dbReference>
<keyword evidence="18" id="KW-1185">Reference proteome</keyword>
<keyword evidence="10" id="KW-1278">Translocase</keyword>
<dbReference type="InterPro" id="IPR003593">
    <property type="entry name" value="AAA+_ATPase"/>
</dbReference>
<sequence length="578" mass="60892">MAELTQQAGTAPATPVSRPGRLRWNAALIAGTVLLVVTGVVVTIAALTMLESAEGLSPDIAQPASAAHWLGTDDFGRDLFARALVGAQASLLMALAATAISMTAGVLIGTAIWTAPRRVREFALRIVEITVSYPELLVAVVLAAILGAGRWQLVVAVALANIPATARLAANLSGSIHQRDFVTTARLTGVPRRALISRHLLPNMAEPLLIQVAAAFSTGLVAMSALSFVGLGVQTPDYDLGRLLADALPAIYSRPIEVVGPTLLILVLSIGAMLIGDGLAAAADPRVNRTAPRTPPATTEPRQRDSADAPEPAESSAPVQVRDLVVRRADGTPLVHGVSFDIGRGEILGVVGESGSGKSLTALSLSRLLPEGLTAEASRLRVAGVDLLGRTTRRELADAVAMIYQDPGTTFNPALRMGSQLTEVLRVHRGKSAREAREIITGLLEDVHIVDPPRLLRSHPYELSGGMRQRAMIAAALAAEPSLLIADEPTTALDVTVAAGILRELERIRDETDTATLFISHDLGVVEELCDRVLVMKDGVIVEELSAEQLRSGEVTDPYTRMLLESVPRLSTTPGAGA</sequence>
<dbReference type="PROSITE" id="PS50893">
    <property type="entry name" value="ABC_TRANSPORTER_2"/>
    <property type="match status" value="1"/>
</dbReference>
<evidence type="ECO:0000256" key="11">
    <source>
        <dbReference type="ARBA" id="ARBA00022989"/>
    </source>
</evidence>
<dbReference type="RefSeq" id="WP_200314934.1">
    <property type="nucleotide sequence ID" value="NZ_JAENJH010000001.1"/>
</dbReference>
<evidence type="ECO:0000256" key="1">
    <source>
        <dbReference type="ARBA" id="ARBA00004141"/>
    </source>
</evidence>
<feature type="transmembrane region" description="Helical" evidence="13">
    <location>
        <begin position="27"/>
        <end position="50"/>
    </location>
</feature>
<dbReference type="SUPFAM" id="SSF52540">
    <property type="entry name" value="P-loop containing nucleoside triphosphate hydrolases"/>
    <property type="match status" value="1"/>
</dbReference>
<dbReference type="AlphaFoldDB" id="A0A934V4F8"/>
<evidence type="ECO:0000313" key="17">
    <source>
        <dbReference type="EMBL" id="MBK1783538.1"/>
    </source>
</evidence>
<comment type="subcellular location">
    <subcellularLocation>
        <location evidence="13">Cell membrane</location>
        <topology evidence="13">Multi-pass membrane protein</topology>
    </subcellularLocation>
    <subcellularLocation>
        <location evidence="2">Cell membrane</location>
        <topology evidence="2">Peripheral membrane protein</topology>
    </subcellularLocation>
    <subcellularLocation>
        <location evidence="1">Membrane</location>
        <topology evidence="1">Multi-pass membrane protein</topology>
    </subcellularLocation>
</comment>
<evidence type="ECO:0000256" key="14">
    <source>
        <dbReference type="SAM" id="MobiDB-lite"/>
    </source>
</evidence>
<evidence type="ECO:0000256" key="3">
    <source>
        <dbReference type="ARBA" id="ARBA00005417"/>
    </source>
</evidence>
<dbReference type="PANTHER" id="PTHR43297:SF14">
    <property type="entry name" value="ATPASE AAA-TYPE CORE DOMAIN-CONTAINING PROTEIN"/>
    <property type="match status" value="1"/>
</dbReference>
<dbReference type="PANTHER" id="PTHR43297">
    <property type="entry name" value="OLIGOPEPTIDE TRANSPORT ATP-BINDING PROTEIN APPD"/>
    <property type="match status" value="1"/>
</dbReference>
<evidence type="ECO:0000256" key="6">
    <source>
        <dbReference type="ARBA" id="ARBA00022519"/>
    </source>
</evidence>
<evidence type="ECO:0000256" key="7">
    <source>
        <dbReference type="ARBA" id="ARBA00022692"/>
    </source>
</evidence>
<dbReference type="Gene3D" id="1.10.3720.10">
    <property type="entry name" value="MetI-like"/>
    <property type="match status" value="1"/>
</dbReference>
<dbReference type="Pfam" id="PF00005">
    <property type="entry name" value="ABC_tran"/>
    <property type="match status" value="1"/>
</dbReference>
<feature type="domain" description="ABC transporter" evidence="15">
    <location>
        <begin position="319"/>
        <end position="563"/>
    </location>
</feature>
<keyword evidence="9" id="KW-0067">ATP-binding</keyword>
<feature type="region of interest" description="Disordered" evidence="14">
    <location>
        <begin position="286"/>
        <end position="319"/>
    </location>
</feature>
<evidence type="ECO:0000256" key="13">
    <source>
        <dbReference type="RuleBase" id="RU363032"/>
    </source>
</evidence>
<protein>
    <submittedName>
        <fullName evidence="17">Dipeptide/oligopeptide/nickel ABC transporter permease/ATP-binding protein</fullName>
    </submittedName>
</protein>
<feature type="transmembrane region" description="Helical" evidence="13">
    <location>
        <begin position="122"/>
        <end position="145"/>
    </location>
</feature>
<keyword evidence="4 13" id="KW-0813">Transport</keyword>
<dbReference type="GO" id="GO:0005886">
    <property type="term" value="C:plasma membrane"/>
    <property type="evidence" value="ECO:0007669"/>
    <property type="project" value="UniProtKB-SubCell"/>
</dbReference>
<feature type="compositionally biased region" description="Low complexity" evidence="14">
    <location>
        <begin position="309"/>
        <end position="318"/>
    </location>
</feature>
<reference evidence="17" key="1">
    <citation type="submission" date="2020-12" db="EMBL/GenBank/DDBJ databases">
        <title>Prauserella sp. ASG 168, a novel actinomycete isolated from cave rock.</title>
        <authorList>
            <person name="Suriyachadkun C."/>
        </authorList>
    </citation>
    <scope>NUCLEOTIDE SEQUENCE</scope>
    <source>
        <strain evidence="17">ASG 168</strain>
    </source>
</reference>
<dbReference type="Pfam" id="PF00528">
    <property type="entry name" value="BPD_transp_1"/>
    <property type="match status" value="1"/>
</dbReference>
<dbReference type="CDD" id="cd06261">
    <property type="entry name" value="TM_PBP2"/>
    <property type="match status" value="1"/>
</dbReference>
<feature type="transmembrane region" description="Helical" evidence="13">
    <location>
        <begin position="263"/>
        <end position="283"/>
    </location>
</feature>
<dbReference type="PROSITE" id="PS50928">
    <property type="entry name" value="ABC_TM1"/>
    <property type="match status" value="1"/>
</dbReference>
<evidence type="ECO:0000259" key="16">
    <source>
        <dbReference type="PROSITE" id="PS50928"/>
    </source>
</evidence>
<evidence type="ECO:0000256" key="5">
    <source>
        <dbReference type="ARBA" id="ARBA00022475"/>
    </source>
</evidence>